<evidence type="ECO:0000313" key="1">
    <source>
        <dbReference type="EMBL" id="REJ04153.1"/>
    </source>
</evidence>
<dbReference type="OrthoDB" id="4484556at2"/>
<proteinExistence type="predicted"/>
<keyword evidence="1" id="KW-0489">Methyltransferase</keyword>
<keyword evidence="2" id="KW-1185">Reference proteome</keyword>
<dbReference type="CDD" id="cd02440">
    <property type="entry name" value="AdoMet_MTases"/>
    <property type="match status" value="1"/>
</dbReference>
<dbReference type="AlphaFoldDB" id="A0A371NPP0"/>
<dbReference type="GO" id="GO:0032259">
    <property type="term" value="P:methylation"/>
    <property type="evidence" value="ECO:0007669"/>
    <property type="project" value="UniProtKB-KW"/>
</dbReference>
<protein>
    <submittedName>
        <fullName evidence="1">Class I SAM-dependent methyltransferase</fullName>
    </submittedName>
</protein>
<organism evidence="1 2">
    <name type="scientific">Microbacterium bovistercoris</name>
    <dbReference type="NCBI Taxonomy" id="2293570"/>
    <lineage>
        <taxon>Bacteria</taxon>
        <taxon>Bacillati</taxon>
        <taxon>Actinomycetota</taxon>
        <taxon>Actinomycetes</taxon>
        <taxon>Micrococcales</taxon>
        <taxon>Microbacteriaceae</taxon>
        <taxon>Microbacterium</taxon>
    </lineage>
</organism>
<dbReference type="InterPro" id="IPR029063">
    <property type="entry name" value="SAM-dependent_MTases_sf"/>
</dbReference>
<reference evidence="1 2" key="1">
    <citation type="submission" date="2018-08" db="EMBL/GenBank/DDBJ databases">
        <title>Isolation, diversity and antifungal activity of Actinobacteria from cow dung.</title>
        <authorList>
            <person name="Ling L."/>
        </authorList>
    </citation>
    <scope>NUCLEOTIDE SEQUENCE [LARGE SCALE GENOMIC DNA]</scope>
    <source>
        <strain evidence="1 2">NEAU-LLE</strain>
    </source>
</reference>
<dbReference type="EMBL" id="QUAB01000048">
    <property type="protein sequence ID" value="REJ04153.1"/>
    <property type="molecule type" value="Genomic_DNA"/>
</dbReference>
<sequence>MRRAVEADAGRVVAGRVAAAGFGAHTASGHFGAGGDAPYDVALRSGGGSLQLVEHDGPTGSPVEIGRFLAAADAADDSVVDRARGTVLDVGCGPGRMVRAAIVAGHLTLGLDVSAAAVDHATAQGLPVLRRSVFDPLPREGEWDTVLLIDGNIGIGGDPGALLERCATLLAPGGSILAELHEDGDRDRGFLARLVDAGGRTSSPFPWHEVGRRALLGYAGRAGLGVQERWVSSGRVFARLRR</sequence>
<dbReference type="Proteomes" id="UP000262172">
    <property type="component" value="Unassembled WGS sequence"/>
</dbReference>
<dbReference type="GO" id="GO:0008168">
    <property type="term" value="F:methyltransferase activity"/>
    <property type="evidence" value="ECO:0007669"/>
    <property type="project" value="UniProtKB-KW"/>
</dbReference>
<keyword evidence="1" id="KW-0808">Transferase</keyword>
<accession>A0A371NPP0</accession>
<dbReference type="Pfam" id="PF13489">
    <property type="entry name" value="Methyltransf_23"/>
    <property type="match status" value="1"/>
</dbReference>
<dbReference type="SUPFAM" id="SSF53335">
    <property type="entry name" value="S-adenosyl-L-methionine-dependent methyltransferases"/>
    <property type="match status" value="1"/>
</dbReference>
<evidence type="ECO:0000313" key="2">
    <source>
        <dbReference type="Proteomes" id="UP000262172"/>
    </source>
</evidence>
<gene>
    <name evidence="1" type="ORF">DY023_16475</name>
</gene>
<name>A0A371NPP0_9MICO</name>
<comment type="caution">
    <text evidence="1">The sequence shown here is derived from an EMBL/GenBank/DDBJ whole genome shotgun (WGS) entry which is preliminary data.</text>
</comment>
<dbReference type="Gene3D" id="3.40.50.150">
    <property type="entry name" value="Vaccinia Virus protein VP39"/>
    <property type="match status" value="1"/>
</dbReference>